<accession>A0AA35U040</accession>
<feature type="compositionally biased region" description="Low complexity" evidence="13">
    <location>
        <begin position="180"/>
        <end position="194"/>
    </location>
</feature>
<evidence type="ECO:0000256" key="4">
    <source>
        <dbReference type="ARBA" id="ARBA00022630"/>
    </source>
</evidence>
<dbReference type="GO" id="GO:0010181">
    <property type="term" value="F:FMN binding"/>
    <property type="evidence" value="ECO:0007669"/>
    <property type="project" value="InterPro"/>
</dbReference>
<dbReference type="FunFam" id="1.20.990.10:FF:000007">
    <property type="entry name" value="Methionine synthase reductase"/>
    <property type="match status" value="1"/>
</dbReference>
<name>A0AA35U040_GEOBA</name>
<dbReference type="InterPro" id="IPR001433">
    <property type="entry name" value="OxRdtase_FAD/NAD-bd"/>
</dbReference>
<comment type="cofactor">
    <cofactor evidence="1">
        <name>FMN</name>
        <dbReference type="ChEBI" id="CHEBI:58210"/>
    </cofactor>
</comment>
<keyword evidence="7" id="KW-0274">FAD</keyword>
<dbReference type="Gene3D" id="1.20.990.10">
    <property type="entry name" value="NADPH-cytochrome p450 Reductase, Chain A, domain 3"/>
    <property type="match status" value="1"/>
</dbReference>
<dbReference type="GO" id="GO:0050660">
    <property type="term" value="F:flavin adenine dinucleotide binding"/>
    <property type="evidence" value="ECO:0007669"/>
    <property type="project" value="TreeGrafter"/>
</dbReference>
<dbReference type="Gene3D" id="3.40.50.80">
    <property type="entry name" value="Nucleotide-binding domain of ferredoxin-NADP reductase (FNR) module"/>
    <property type="match status" value="1"/>
</dbReference>
<evidence type="ECO:0000256" key="13">
    <source>
        <dbReference type="SAM" id="MobiDB-lite"/>
    </source>
</evidence>
<feature type="region of interest" description="Disordered" evidence="13">
    <location>
        <begin position="164"/>
        <end position="198"/>
    </location>
</feature>
<keyword evidence="3" id="KW-0028">Amino-acid biosynthesis</keyword>
<evidence type="ECO:0000256" key="2">
    <source>
        <dbReference type="ARBA" id="ARBA00001974"/>
    </source>
</evidence>
<dbReference type="InterPro" id="IPR003097">
    <property type="entry name" value="CysJ-like_FAD-binding"/>
</dbReference>
<dbReference type="PRINTS" id="PR00371">
    <property type="entry name" value="FPNCR"/>
</dbReference>
<evidence type="ECO:0000256" key="3">
    <source>
        <dbReference type="ARBA" id="ARBA00022605"/>
    </source>
</evidence>
<keyword evidence="10" id="KW-0486">Methionine biosynthesis</keyword>
<feature type="domain" description="Flavodoxin-like" evidence="14">
    <location>
        <begin position="12"/>
        <end position="155"/>
    </location>
</feature>
<keyword evidence="6" id="KW-0949">S-adenosyl-L-methionine</keyword>
<dbReference type="Gene3D" id="3.40.50.360">
    <property type="match status" value="1"/>
</dbReference>
<evidence type="ECO:0000313" key="16">
    <source>
        <dbReference type="EMBL" id="CAI8056212.1"/>
    </source>
</evidence>
<dbReference type="PANTHER" id="PTHR19384:SF84">
    <property type="entry name" value="METHIONINE SYNTHASE REDUCTASE"/>
    <property type="match status" value="1"/>
</dbReference>
<gene>
    <name evidence="16" type="ORF">GBAR_LOCUS30628</name>
</gene>
<comment type="cofactor">
    <cofactor evidence="2">
        <name>FAD</name>
        <dbReference type="ChEBI" id="CHEBI:57692"/>
    </cofactor>
</comment>
<evidence type="ECO:0000259" key="14">
    <source>
        <dbReference type="PROSITE" id="PS50902"/>
    </source>
</evidence>
<dbReference type="PROSITE" id="PS51384">
    <property type="entry name" value="FAD_FR"/>
    <property type="match status" value="1"/>
</dbReference>
<dbReference type="AlphaFoldDB" id="A0AA35U040"/>
<dbReference type="SUPFAM" id="SSF63380">
    <property type="entry name" value="Riboflavin synthase domain-like"/>
    <property type="match status" value="1"/>
</dbReference>
<keyword evidence="9" id="KW-0560">Oxidoreductase</keyword>
<dbReference type="InterPro" id="IPR008254">
    <property type="entry name" value="Flavodoxin/NO_synth"/>
</dbReference>
<evidence type="ECO:0000256" key="11">
    <source>
        <dbReference type="ARBA" id="ARBA00039088"/>
    </source>
</evidence>
<dbReference type="InterPro" id="IPR001709">
    <property type="entry name" value="Flavoprot_Pyr_Nucl_cyt_Rdtase"/>
</dbReference>
<sequence length="799" mass="88233">MATVANEEGRRFLLLYGSQTGQAKAISEKIHEMAVERGLEPDMHCFSKSEKEFDVTEEPVVVIVVSTTGDGEAPDTVSKFWRKLKRKTVPETHLAKVQYGLLGLGDTNYTNFCNMGKRLHKRMVELGATPFVEPGWADDGVGLELVVEPWIEDLWEPLEAALEQVHSPSNTQKDQLPSQNEGSESSANTTSTSAIHGDAVNGEVKCSTVDQITESVNSEFTVSKSITVDKSVNPEFTDPVLKPSTADKITETAVSVNSEFTDSITQAPKTTQPSESSSDSTVSIVPEAAVGHVIDNGALCEVEKELKRVKLGSEPLSLPSIPPPSLSVKIEEASTKWVEFRYHDVEYVYGQTGGVTMATVVGCRQLTREGALRATIEVELRVQSGGFSYAPGDAVSFMCPNPAWEVELLVDRLGLMSCADHMIQLQLANAQSSTGKNSVLPRHVPPSCSVRQYFTHCGDFRAIPKKVMLGYLSSCCGNEDDKRRLAELSSRENASDYRELVLGRHVDLLDILFAFPSCQPSLGRLIQFLPRLKPRLYSIASSPLTSPDRLRIALSIFSLPHRSWWTKKTNTSTGEERKGLASGYFYSLAKNFSSEAGKFSQVPLAPRGVNSFHLPKDPSIPLVMIGPGTGVAPFLGFLEHRRHQNRNGTTTGRVWLFFGCRHPDRDYIYREELREFTRDGTLTKLTVCFSRLEETRSGEGEGRYVQDGMRRRAAELAQWVLEDGACVYVCGEARGMARDVEATWSAILSDRVMQKRGGKKRGGLGEGGDKEVEVEEGEGEKIVRELKDNSRYLVDAWTS</sequence>
<organism evidence="16 17">
    <name type="scientific">Geodia barretti</name>
    <name type="common">Barrett's horny sponge</name>
    <dbReference type="NCBI Taxonomy" id="519541"/>
    <lineage>
        <taxon>Eukaryota</taxon>
        <taxon>Metazoa</taxon>
        <taxon>Porifera</taxon>
        <taxon>Demospongiae</taxon>
        <taxon>Heteroscleromorpha</taxon>
        <taxon>Tetractinellida</taxon>
        <taxon>Astrophorina</taxon>
        <taxon>Geodiidae</taxon>
        <taxon>Geodia</taxon>
    </lineage>
</organism>
<dbReference type="PRINTS" id="PR00369">
    <property type="entry name" value="FLAVODOXIN"/>
</dbReference>
<dbReference type="InterPro" id="IPR001094">
    <property type="entry name" value="Flavdoxin-like"/>
</dbReference>
<dbReference type="PROSITE" id="PS50902">
    <property type="entry name" value="FLAVODOXIN_LIKE"/>
    <property type="match status" value="1"/>
</dbReference>
<dbReference type="InterPro" id="IPR039261">
    <property type="entry name" value="FNR_nucleotide-bd"/>
</dbReference>
<evidence type="ECO:0000256" key="6">
    <source>
        <dbReference type="ARBA" id="ARBA00022691"/>
    </source>
</evidence>
<dbReference type="SUPFAM" id="SSF52343">
    <property type="entry name" value="Ferredoxin reductase-like, C-terminal NADP-linked domain"/>
    <property type="match status" value="1"/>
</dbReference>
<feature type="compositionally biased region" description="Polar residues" evidence="13">
    <location>
        <begin position="166"/>
        <end position="179"/>
    </location>
</feature>
<dbReference type="PANTHER" id="PTHR19384">
    <property type="entry name" value="NITRIC OXIDE SYNTHASE-RELATED"/>
    <property type="match status" value="1"/>
</dbReference>
<dbReference type="SUPFAM" id="SSF52218">
    <property type="entry name" value="Flavoproteins"/>
    <property type="match status" value="1"/>
</dbReference>
<dbReference type="GO" id="GO:0030586">
    <property type="term" value="F:[methionine synthase] reductase (NADPH) activity"/>
    <property type="evidence" value="ECO:0007669"/>
    <property type="project" value="UniProtKB-EC"/>
</dbReference>
<feature type="region of interest" description="Disordered" evidence="13">
    <location>
        <begin position="757"/>
        <end position="779"/>
    </location>
</feature>
<evidence type="ECO:0000256" key="9">
    <source>
        <dbReference type="ARBA" id="ARBA00023002"/>
    </source>
</evidence>
<dbReference type="InterPro" id="IPR029039">
    <property type="entry name" value="Flavoprotein-like_sf"/>
</dbReference>
<dbReference type="Gene3D" id="2.40.30.10">
    <property type="entry name" value="Translation factors"/>
    <property type="match status" value="1"/>
</dbReference>
<dbReference type="InterPro" id="IPR017938">
    <property type="entry name" value="Riboflavin_synthase-like_b-brl"/>
</dbReference>
<dbReference type="Pfam" id="PF00667">
    <property type="entry name" value="FAD_binding_1"/>
    <property type="match status" value="1"/>
</dbReference>
<feature type="compositionally biased region" description="Polar residues" evidence="13">
    <location>
        <begin position="261"/>
        <end position="273"/>
    </location>
</feature>
<evidence type="ECO:0000256" key="1">
    <source>
        <dbReference type="ARBA" id="ARBA00001917"/>
    </source>
</evidence>
<keyword evidence="5" id="KW-0288">FMN</keyword>
<feature type="region of interest" description="Disordered" evidence="13">
    <location>
        <begin position="261"/>
        <end position="282"/>
    </location>
</feature>
<proteinExistence type="predicted"/>
<dbReference type="GO" id="GO:0009086">
    <property type="term" value="P:methionine biosynthetic process"/>
    <property type="evidence" value="ECO:0007669"/>
    <property type="project" value="UniProtKB-KW"/>
</dbReference>
<keyword evidence="17" id="KW-1185">Reference proteome</keyword>
<evidence type="ECO:0000256" key="10">
    <source>
        <dbReference type="ARBA" id="ARBA00023167"/>
    </source>
</evidence>
<dbReference type="EMBL" id="CASHTH010004337">
    <property type="protein sequence ID" value="CAI8056212.1"/>
    <property type="molecule type" value="Genomic_DNA"/>
</dbReference>
<dbReference type="EC" id="1.16.1.8" evidence="11"/>
<evidence type="ECO:0000256" key="12">
    <source>
        <dbReference type="ARBA" id="ARBA00040659"/>
    </source>
</evidence>
<evidence type="ECO:0000256" key="7">
    <source>
        <dbReference type="ARBA" id="ARBA00022827"/>
    </source>
</evidence>
<dbReference type="InterPro" id="IPR023173">
    <property type="entry name" value="NADPH_Cyt_P450_Rdtase_alpha"/>
</dbReference>
<feature type="domain" description="FAD-binding FR-type" evidence="15">
    <location>
        <begin position="353"/>
        <end position="615"/>
    </location>
</feature>
<keyword evidence="4" id="KW-0285">Flavoprotein</keyword>
<dbReference type="Proteomes" id="UP001174909">
    <property type="component" value="Unassembled WGS sequence"/>
</dbReference>
<evidence type="ECO:0000313" key="17">
    <source>
        <dbReference type="Proteomes" id="UP001174909"/>
    </source>
</evidence>
<dbReference type="Pfam" id="PF00175">
    <property type="entry name" value="NAD_binding_1"/>
    <property type="match status" value="1"/>
</dbReference>
<dbReference type="Pfam" id="PF00258">
    <property type="entry name" value="Flavodoxin_1"/>
    <property type="match status" value="1"/>
</dbReference>
<evidence type="ECO:0000259" key="15">
    <source>
        <dbReference type="PROSITE" id="PS51384"/>
    </source>
</evidence>
<dbReference type="GO" id="GO:0050667">
    <property type="term" value="P:homocysteine metabolic process"/>
    <property type="evidence" value="ECO:0007669"/>
    <property type="project" value="TreeGrafter"/>
</dbReference>
<comment type="caution">
    <text evidence="16">The sequence shown here is derived from an EMBL/GenBank/DDBJ whole genome shotgun (WGS) entry which is preliminary data.</text>
</comment>
<dbReference type="GO" id="GO:0005829">
    <property type="term" value="C:cytosol"/>
    <property type="evidence" value="ECO:0007669"/>
    <property type="project" value="TreeGrafter"/>
</dbReference>
<dbReference type="FunFam" id="3.40.50.360:FF:000059">
    <property type="entry name" value="5-methyltetrahydrofolate-homocysteine methyltransferase reductase"/>
    <property type="match status" value="1"/>
</dbReference>
<reference evidence="16" key="1">
    <citation type="submission" date="2023-03" db="EMBL/GenBank/DDBJ databases">
        <authorList>
            <person name="Steffen K."/>
            <person name="Cardenas P."/>
        </authorList>
    </citation>
    <scope>NUCLEOTIDE SEQUENCE</scope>
</reference>
<protein>
    <recommendedName>
        <fullName evidence="12">Methionine synthase reductase</fullName>
        <ecNumber evidence="11">1.16.1.8</ecNumber>
    </recommendedName>
</protein>
<keyword evidence="8" id="KW-0521">NADP</keyword>
<dbReference type="InterPro" id="IPR017927">
    <property type="entry name" value="FAD-bd_FR_type"/>
</dbReference>
<evidence type="ECO:0000256" key="5">
    <source>
        <dbReference type="ARBA" id="ARBA00022643"/>
    </source>
</evidence>
<evidence type="ECO:0000256" key="8">
    <source>
        <dbReference type="ARBA" id="ARBA00022857"/>
    </source>
</evidence>